<dbReference type="AlphaFoldDB" id="A0A6J4PV27"/>
<keyword evidence="2" id="KW-0808">Transferase</keyword>
<evidence type="ECO:0000256" key="2">
    <source>
        <dbReference type="ARBA" id="ARBA00022679"/>
    </source>
</evidence>
<dbReference type="Pfam" id="PF00583">
    <property type="entry name" value="Acetyltransf_1"/>
    <property type="match status" value="1"/>
</dbReference>
<dbReference type="PROSITE" id="PS51186">
    <property type="entry name" value="GNAT"/>
    <property type="match status" value="1"/>
</dbReference>
<evidence type="ECO:0000313" key="5">
    <source>
        <dbReference type="EMBL" id="CAA9423030.1"/>
    </source>
</evidence>
<comment type="similarity">
    <text evidence="1">Belongs to the acetyltransferase family.</text>
</comment>
<dbReference type="InterPro" id="IPR016181">
    <property type="entry name" value="Acyl_CoA_acyltransferase"/>
</dbReference>
<reference evidence="5" key="1">
    <citation type="submission" date="2020-02" db="EMBL/GenBank/DDBJ databases">
        <authorList>
            <person name="Meier V. D."/>
        </authorList>
    </citation>
    <scope>NUCLEOTIDE SEQUENCE</scope>
    <source>
        <strain evidence="5">AVDCRST_MAG55</strain>
    </source>
</reference>
<evidence type="ECO:0000259" key="4">
    <source>
        <dbReference type="PROSITE" id="PS51186"/>
    </source>
</evidence>
<dbReference type="EMBL" id="CADCUZ010000100">
    <property type="protein sequence ID" value="CAA9423030.1"/>
    <property type="molecule type" value="Genomic_DNA"/>
</dbReference>
<protein>
    <recommendedName>
        <fullName evidence="4">N-acetyltransferase domain-containing protein</fullName>
    </recommendedName>
</protein>
<sequence>MSGTLVREASGEDVPLILSFIRELAEYENLSHEVVATEETLRANLFGERQFAEVLIAEHDGAPAGFALFFHNFSTFLGKSGIYLEDLYVKPELRGAGIGKKLLVHLARLAKDRGCGRLEWWVLDWNAPTIGFYEKLGAVAMDDWTVYRLAGAPLDDLAAKA</sequence>
<organism evidence="5">
    <name type="scientific">uncultured Rubrobacteraceae bacterium</name>
    <dbReference type="NCBI Taxonomy" id="349277"/>
    <lineage>
        <taxon>Bacteria</taxon>
        <taxon>Bacillati</taxon>
        <taxon>Actinomycetota</taxon>
        <taxon>Rubrobacteria</taxon>
        <taxon>Rubrobacterales</taxon>
        <taxon>Rubrobacteraceae</taxon>
        <taxon>environmental samples</taxon>
    </lineage>
</organism>
<dbReference type="Gene3D" id="3.40.630.30">
    <property type="match status" value="1"/>
</dbReference>
<keyword evidence="3" id="KW-0012">Acyltransferase</keyword>
<dbReference type="SUPFAM" id="SSF55729">
    <property type="entry name" value="Acyl-CoA N-acyltransferases (Nat)"/>
    <property type="match status" value="1"/>
</dbReference>
<evidence type="ECO:0000256" key="3">
    <source>
        <dbReference type="ARBA" id="ARBA00023315"/>
    </source>
</evidence>
<dbReference type="InterPro" id="IPR051016">
    <property type="entry name" value="Diverse_Substrate_AcTransf"/>
</dbReference>
<name>A0A6J4PV27_9ACTN</name>
<feature type="domain" description="N-acetyltransferase" evidence="4">
    <location>
        <begin position="4"/>
        <end position="155"/>
    </location>
</feature>
<dbReference type="PANTHER" id="PTHR10545:SF29">
    <property type="entry name" value="GH14572P-RELATED"/>
    <property type="match status" value="1"/>
</dbReference>
<proteinExistence type="inferred from homology"/>
<evidence type="ECO:0000256" key="1">
    <source>
        <dbReference type="ARBA" id="ARBA00008694"/>
    </source>
</evidence>
<dbReference type="FunFam" id="3.40.630.30:FF:000064">
    <property type="entry name" value="GNAT family acetyltransferase"/>
    <property type="match status" value="1"/>
</dbReference>
<dbReference type="GO" id="GO:0008080">
    <property type="term" value="F:N-acetyltransferase activity"/>
    <property type="evidence" value="ECO:0007669"/>
    <property type="project" value="TreeGrafter"/>
</dbReference>
<gene>
    <name evidence="5" type="ORF">AVDCRST_MAG55-2120</name>
</gene>
<dbReference type="CDD" id="cd04301">
    <property type="entry name" value="NAT_SF"/>
    <property type="match status" value="1"/>
</dbReference>
<dbReference type="InterPro" id="IPR000182">
    <property type="entry name" value="GNAT_dom"/>
</dbReference>
<dbReference type="PANTHER" id="PTHR10545">
    <property type="entry name" value="DIAMINE N-ACETYLTRANSFERASE"/>
    <property type="match status" value="1"/>
</dbReference>
<accession>A0A6J4PV27</accession>